<gene>
    <name evidence="4" type="ORF">L1049_008258</name>
</gene>
<dbReference type="PANTHER" id="PTHR33142:SF65">
    <property type="entry name" value="CYCLIN-DEPENDENT PROTEIN KINASE INHIBITOR SMR2-LIKE"/>
    <property type="match status" value="1"/>
</dbReference>
<evidence type="ECO:0000256" key="2">
    <source>
        <dbReference type="ARBA" id="ARBA00023306"/>
    </source>
</evidence>
<name>A0AAP0X277_LIQFO</name>
<accession>A0AAP0X277</accession>
<evidence type="ECO:0000256" key="3">
    <source>
        <dbReference type="SAM" id="MobiDB-lite"/>
    </source>
</evidence>
<keyword evidence="1" id="KW-0649">Protein kinase inhibitor</keyword>
<feature type="region of interest" description="Disordered" evidence="3">
    <location>
        <begin position="41"/>
        <end position="125"/>
    </location>
</feature>
<dbReference type="GO" id="GO:0032875">
    <property type="term" value="P:regulation of DNA endoreduplication"/>
    <property type="evidence" value="ECO:0007669"/>
    <property type="project" value="InterPro"/>
</dbReference>
<dbReference type="EMBL" id="JBBPBK010000002">
    <property type="protein sequence ID" value="KAK9290094.1"/>
    <property type="molecule type" value="Genomic_DNA"/>
</dbReference>
<comment type="caution">
    <text evidence="4">The sequence shown here is derived from an EMBL/GenBank/DDBJ whole genome shotgun (WGS) entry which is preliminary data.</text>
</comment>
<evidence type="ECO:0008006" key="6">
    <source>
        <dbReference type="Google" id="ProtNLM"/>
    </source>
</evidence>
<feature type="compositionally biased region" description="Basic residues" evidence="3">
    <location>
        <begin position="105"/>
        <end position="117"/>
    </location>
</feature>
<keyword evidence="5" id="KW-1185">Reference proteome</keyword>
<evidence type="ECO:0000256" key="1">
    <source>
        <dbReference type="ARBA" id="ARBA00023013"/>
    </source>
</evidence>
<dbReference type="AlphaFoldDB" id="A0AAP0X277"/>
<feature type="compositionally biased region" description="Basic and acidic residues" evidence="3">
    <location>
        <begin position="42"/>
        <end position="67"/>
    </location>
</feature>
<sequence>MDAELEKFSIVSMSNAELFLVQDDQNEIEFDFLIKPMLEIQDESHHQEQEAKDGDEKEEKWELKKPSLGEFKVVDEEDDGNDGFRTPTSLENKIPVIKQCPPAPRKPKPIPSTKRKVPSSGARRNLRLLDLSKDVESLFPQPLLADIGRKIKKARKDGIE</sequence>
<dbReference type="Proteomes" id="UP001415857">
    <property type="component" value="Unassembled WGS sequence"/>
</dbReference>
<dbReference type="GO" id="GO:0005634">
    <property type="term" value="C:nucleus"/>
    <property type="evidence" value="ECO:0007669"/>
    <property type="project" value="TreeGrafter"/>
</dbReference>
<reference evidence="4 5" key="1">
    <citation type="journal article" date="2024" name="Plant J.">
        <title>Genome sequences and population genomics reveal climatic adaptation and genomic divergence between two closely related sweetgum species.</title>
        <authorList>
            <person name="Xu W.Q."/>
            <person name="Ren C.Q."/>
            <person name="Zhang X.Y."/>
            <person name="Comes H.P."/>
            <person name="Liu X.H."/>
            <person name="Li Y.G."/>
            <person name="Kettle C.J."/>
            <person name="Jalonen R."/>
            <person name="Gaisberger H."/>
            <person name="Ma Y.Z."/>
            <person name="Qiu Y.X."/>
        </authorList>
    </citation>
    <scope>NUCLEOTIDE SEQUENCE [LARGE SCALE GENOMIC DNA]</scope>
    <source>
        <strain evidence="4">Hangzhou</strain>
    </source>
</reference>
<dbReference type="PANTHER" id="PTHR33142">
    <property type="entry name" value="CYCLIN-DEPENDENT PROTEIN KINASE INHIBITOR SMR13"/>
    <property type="match status" value="1"/>
</dbReference>
<proteinExistence type="predicted"/>
<evidence type="ECO:0000313" key="5">
    <source>
        <dbReference type="Proteomes" id="UP001415857"/>
    </source>
</evidence>
<organism evidence="4 5">
    <name type="scientific">Liquidambar formosana</name>
    <name type="common">Formosan gum</name>
    <dbReference type="NCBI Taxonomy" id="63359"/>
    <lineage>
        <taxon>Eukaryota</taxon>
        <taxon>Viridiplantae</taxon>
        <taxon>Streptophyta</taxon>
        <taxon>Embryophyta</taxon>
        <taxon>Tracheophyta</taxon>
        <taxon>Spermatophyta</taxon>
        <taxon>Magnoliopsida</taxon>
        <taxon>eudicotyledons</taxon>
        <taxon>Gunneridae</taxon>
        <taxon>Pentapetalae</taxon>
        <taxon>Saxifragales</taxon>
        <taxon>Altingiaceae</taxon>
        <taxon>Liquidambar</taxon>
    </lineage>
</organism>
<dbReference type="GO" id="GO:0004860">
    <property type="term" value="F:protein kinase inhibitor activity"/>
    <property type="evidence" value="ECO:0007669"/>
    <property type="project" value="UniProtKB-KW"/>
</dbReference>
<dbReference type="InterPro" id="IPR040389">
    <property type="entry name" value="SMR"/>
</dbReference>
<evidence type="ECO:0000313" key="4">
    <source>
        <dbReference type="EMBL" id="KAK9290094.1"/>
    </source>
</evidence>
<protein>
    <recommendedName>
        <fullName evidence="6">Cyclin-dependent protein kinase inhibitor SMR3-like</fullName>
    </recommendedName>
</protein>
<keyword evidence="2" id="KW-0131">Cell cycle</keyword>